<dbReference type="Proteomes" id="UP000427071">
    <property type="component" value="Chromosome"/>
</dbReference>
<dbReference type="KEGG" id="ckw:CKALI_04335"/>
<gene>
    <name evidence="1" type="ORF">CKALI_04335</name>
</gene>
<accession>A0A6B8VSP3</accession>
<dbReference type="AlphaFoldDB" id="A0A6B8VSP3"/>
<evidence type="ECO:0000313" key="1">
    <source>
        <dbReference type="EMBL" id="QGU01746.1"/>
    </source>
</evidence>
<dbReference type="EMBL" id="CP046452">
    <property type="protein sequence ID" value="QGU01746.1"/>
    <property type="molecule type" value="Genomic_DNA"/>
</dbReference>
<evidence type="ECO:0000313" key="2">
    <source>
        <dbReference type="Proteomes" id="UP000427071"/>
    </source>
</evidence>
<keyword evidence="2" id="KW-1185">Reference proteome</keyword>
<sequence length="253" mass="27943">MQRRILLAILAAVLLLALLPPIWEIADPCRPYQTDKLPPLKAAVLNSAPDSVHIELEDFNPGCGVQPILEVTASAESMTFEQVSQVLDWADNLQPDGFWGIQFRLNTTVDYKTVTINDTKASAWSDTGPYFALNITHISLHTRSRSAILTHPNLDTSDDVRALNSELENFSSPLRTTFVSDSWTIVFADRPGILGDLAAFIDSSPELGAGYKATLHMEDGTIRIDETGASISPEPLRERWPHGNVWVTLPSKH</sequence>
<protein>
    <submittedName>
        <fullName evidence="1">Uncharacterized protein</fullName>
    </submittedName>
</protein>
<proteinExistence type="predicted"/>
<name>A0A6B8VSP3_9CORY</name>
<dbReference type="RefSeq" id="WP_156192120.1">
    <property type="nucleotide sequence ID" value="NZ_CP046452.1"/>
</dbReference>
<reference evidence="2" key="1">
    <citation type="submission" date="2019-11" db="EMBL/GenBank/DDBJ databases">
        <title>Complete genome sequence of Corynebacterium kalinowskii 1959, a novel Corynebacterium species isolated from soil of a small paddock in Vilsendorf, Germany.</title>
        <authorList>
            <person name="Schaffert L."/>
            <person name="Ruwe M."/>
            <person name="Milse J."/>
            <person name="Hanuschka K."/>
            <person name="Ortseifen V."/>
            <person name="Droste J."/>
            <person name="Brandt D."/>
            <person name="Schlueter L."/>
            <person name="Kutter Y."/>
            <person name="Vinke S."/>
            <person name="Viehoefer P."/>
            <person name="Jacob L."/>
            <person name="Luebke N.-C."/>
            <person name="Schulte-Berndt E."/>
            <person name="Hain C."/>
            <person name="Linder M."/>
            <person name="Schmidt P."/>
            <person name="Wollenschlaeger L."/>
            <person name="Luttermann T."/>
            <person name="Thieme E."/>
            <person name="Hassa J."/>
            <person name="Haak M."/>
            <person name="Wittchen M."/>
            <person name="Mentz A."/>
            <person name="Persicke M."/>
            <person name="Busche T."/>
            <person name="Ruckert C."/>
        </authorList>
    </citation>
    <scope>NUCLEOTIDE SEQUENCE [LARGE SCALE GENOMIC DNA]</scope>
    <source>
        <strain evidence="2">1959</strain>
    </source>
</reference>
<organism evidence="1 2">
    <name type="scientific">Corynebacterium kalinowskii</name>
    <dbReference type="NCBI Taxonomy" id="2675216"/>
    <lineage>
        <taxon>Bacteria</taxon>
        <taxon>Bacillati</taxon>
        <taxon>Actinomycetota</taxon>
        <taxon>Actinomycetes</taxon>
        <taxon>Mycobacteriales</taxon>
        <taxon>Corynebacteriaceae</taxon>
        <taxon>Corynebacterium</taxon>
    </lineage>
</organism>